<dbReference type="Proteomes" id="UP000187608">
    <property type="component" value="Unassembled WGS sequence"/>
</dbReference>
<dbReference type="GO" id="GO:0003677">
    <property type="term" value="F:DNA binding"/>
    <property type="evidence" value="ECO:0007669"/>
    <property type="project" value="InterPro"/>
</dbReference>
<feature type="domain" description="Transposase IS116/IS110/IS902 C-terminal" evidence="1">
    <location>
        <begin position="107"/>
        <end position="184"/>
    </location>
</feature>
<evidence type="ECO:0000313" key="2">
    <source>
        <dbReference type="EMBL" id="SIS59534.1"/>
    </source>
</evidence>
<dbReference type="STRING" id="570947.SAMN05421687_11064"/>
<dbReference type="InterPro" id="IPR047650">
    <property type="entry name" value="Transpos_IS110"/>
</dbReference>
<name>A0A1N7KDL0_9BACI</name>
<dbReference type="PANTHER" id="PTHR33055">
    <property type="entry name" value="TRANSPOSASE FOR INSERTION SEQUENCE ELEMENT IS1111A"/>
    <property type="match status" value="1"/>
</dbReference>
<dbReference type="InterPro" id="IPR003346">
    <property type="entry name" value="Transposase_20"/>
</dbReference>
<proteinExistence type="predicted"/>
<sequence>MFTTKSALFLNLIQLFPHPDLVLPHSKTVIKNKLLKNTGKRISPKKAEEKAIQLLEAASNSYPAARSTDVICDQARMYAVRFQELLHQKDACIQKMTKLAEPLEEFRILRSIPAIGEHSAVRLIAEIGDVRRFPTHKQLNAYCGIDIRRYQSGKFLAKDKINKRGNKHLRKLLYIIILNMIRSQLSGDNHIVDYYYKLKKQPNNKCHKVAVVAYMNKLLKTIFFLVNQNEMYDYRLAPCIISPT</sequence>
<dbReference type="PANTHER" id="PTHR33055:SF13">
    <property type="entry name" value="TRANSPOSASE"/>
    <property type="match status" value="1"/>
</dbReference>
<accession>A0A1N7KDL0</accession>
<evidence type="ECO:0000313" key="3">
    <source>
        <dbReference type="Proteomes" id="UP000187608"/>
    </source>
</evidence>
<dbReference type="EMBL" id="FTOC01000010">
    <property type="protein sequence ID" value="SIS59534.1"/>
    <property type="molecule type" value="Genomic_DNA"/>
</dbReference>
<dbReference type="GO" id="GO:0004803">
    <property type="term" value="F:transposase activity"/>
    <property type="evidence" value="ECO:0007669"/>
    <property type="project" value="InterPro"/>
</dbReference>
<dbReference type="GO" id="GO:0006313">
    <property type="term" value="P:DNA transposition"/>
    <property type="evidence" value="ECO:0007669"/>
    <property type="project" value="InterPro"/>
</dbReference>
<gene>
    <name evidence="2" type="ORF">SAMN05421687_11064</name>
</gene>
<keyword evidence="3" id="KW-1185">Reference proteome</keyword>
<dbReference type="AlphaFoldDB" id="A0A1N7KDL0"/>
<reference evidence="3" key="1">
    <citation type="submission" date="2017-01" db="EMBL/GenBank/DDBJ databases">
        <authorList>
            <person name="Varghese N."/>
            <person name="Submissions S."/>
        </authorList>
    </citation>
    <scope>NUCLEOTIDE SEQUENCE [LARGE SCALE GENOMIC DNA]</scope>
    <source>
        <strain evidence="3">DSM 23127</strain>
    </source>
</reference>
<dbReference type="Pfam" id="PF02371">
    <property type="entry name" value="Transposase_20"/>
    <property type="match status" value="1"/>
</dbReference>
<protein>
    <submittedName>
        <fullName evidence="2">Transposase IS116/IS110/IS902 family protein</fullName>
    </submittedName>
</protein>
<evidence type="ECO:0000259" key="1">
    <source>
        <dbReference type="Pfam" id="PF02371"/>
    </source>
</evidence>
<organism evidence="2 3">
    <name type="scientific">Salimicrobium flavidum</name>
    <dbReference type="NCBI Taxonomy" id="570947"/>
    <lineage>
        <taxon>Bacteria</taxon>
        <taxon>Bacillati</taxon>
        <taxon>Bacillota</taxon>
        <taxon>Bacilli</taxon>
        <taxon>Bacillales</taxon>
        <taxon>Bacillaceae</taxon>
        <taxon>Salimicrobium</taxon>
    </lineage>
</organism>